<organism evidence="1 2">
    <name type="scientific">Laspinema palackyanum D2a</name>
    <dbReference type="NCBI Taxonomy" id="2953684"/>
    <lineage>
        <taxon>Bacteria</taxon>
        <taxon>Bacillati</taxon>
        <taxon>Cyanobacteriota</taxon>
        <taxon>Cyanophyceae</taxon>
        <taxon>Oscillatoriophycideae</taxon>
        <taxon>Oscillatoriales</taxon>
        <taxon>Laspinemataceae</taxon>
        <taxon>Laspinema</taxon>
        <taxon>Laspinema palackyanum</taxon>
    </lineage>
</organism>
<reference evidence="1 2" key="1">
    <citation type="journal article" date="2022" name="Front. Microbiol.">
        <title>High genomic differentiation and limited gene flow indicate recent cryptic speciation within the genus Laspinema (cyanobacteria).</title>
        <authorList>
            <person name="Stanojkovic A."/>
            <person name="Skoupy S."/>
            <person name="Skaloud P."/>
            <person name="Dvorak P."/>
        </authorList>
    </citation>
    <scope>NUCLEOTIDE SEQUENCE [LARGE SCALE GENOMIC DNA]</scope>
    <source>
        <strain evidence="1 2">D2a</strain>
    </source>
</reference>
<dbReference type="Proteomes" id="UP001525890">
    <property type="component" value="Unassembled WGS sequence"/>
</dbReference>
<gene>
    <name evidence="1" type="ORF">NG799_12855</name>
</gene>
<dbReference type="InterPro" id="IPR013783">
    <property type="entry name" value="Ig-like_fold"/>
</dbReference>
<proteinExistence type="predicted"/>
<dbReference type="Gene3D" id="2.60.40.10">
    <property type="entry name" value="Immunoglobulins"/>
    <property type="match status" value="1"/>
</dbReference>
<keyword evidence="2" id="KW-1185">Reference proteome</keyword>
<sequence>MHFQSKFSHLSFNGSLVLPVAAFLFPLPGFAQLSPTQVTFDLGSGLASSPQQPQILLLPEYLQSATGSDEKLSEIETTAGNAFPETVPDAANSSNIPGENLPQILLLTEHLQSATGSDEKLSEIETTSENAFPEIVPDAANSSNIPGENLPQILLLTEYLQSATDSDEKLSEIETTAGNAFPETVPDAANSSNIPGENLPQILLLTEHLQSVTGPDEKLSEIETMDPELGPIFPIASSDPGMFLSPEIIQNIGLLEAPRKFWNFQESSNISELSGKKYLGNVATIRETDVAVLFNTAENLCKRGVFCVNSARSDVTTNVVTNVAVAGHNLLQFAPNNVATFVITENLSDVYPLKSAIWLENTEFTRITDIVDRLTNVATVSSQDSLNLAINLGGGENSENFQFQTQDPLSPIIAEGNPGSRVTGENLETAREAIAQSESGIRILSPTPGEILGVPATPIIVQFPEGTEIELLVNGNPVSSDAVGQTERDSNTGLVTQTWVGIPLQDGENAIAIRVVGATVNESLVTVFVSGGAAEIAVETVEKRVPADGRSIVNIQGRLLDENGKLVERETEITLSASAGEFIGEDLNLDQAGFQVPVIAGEFTAQLQSPLDAQTVRIRAATDTETIAGRSLEAFTQMQFDTYLRPSLVTGGINLRFGRRGLDYWGRLRDFLPPDENNEFKLDVTGAAFATGELGGWLFTGAYNSERSLNCDCSGNRRRLFSDTQFSEQNYPLYGDASTVQATAPSSDSVFLRFERSSAEENAGLDYLMWGNYGTSEFANESQQFTALTRALQGFKGNYNWGQFQVSALFANDVQGFQRDAIAPDGTSGFYFLSHRLVIPGSENLFLELEELGRPGNIVRRQQLNRGSDYEIDYDRGSILFRRPLLRTDVVTVNGVETVVARRIVATYQHEDLDGNTNLWGGRVRYNFSRDFNTPGWLGATYLRQNQGIRDFELYGADFMLTFGKEAPQEITDYREEEVPNFRTPVSGQFIAEYAHSTNDSELLGLVTGEAYRFELNAIGGPFSSRLYYRNTDEGFANDATVSFVPGQTRYGALLNSRLTNSTLLQFAYDHEKNFGNSPRPISVIEDFLTPRREPIPGSGLNNSLTTISAGLQQTIGRANLGLDWVWRNRKDEVATSPLDATSSQLRSRFSMPITDRISIRAQNEFNLLKEEDVVYPDRTILGLDWRLVPGVTLELNQVWFTGGEFEDNSITSLNLNGDYNVTEDTIVTGRYSFIDGQTMGAALGLQHGWTVFPGFRVNFAYEHVFGSLFSRTGAGSEFAQPYAPGQSAAALGILSGDSYSVGFDYTGNPDFAASARYEHRFSSSGNNTVISAAASGKLTDSLSVLTRYQQASSSNQLFDEMGDTVNLRMGLAYRNPNSDKFNALLRYDYRQNPALIPDSILFESGTRSRDHTFALESIYAPNWRWEFYGKTALRQSTSYLADDLAGTSLVSLNQLRATYRLGYRWDIMGEGRWIHQTNANYDEWGVVAEVGYYLTPDLRIGLGYVFGKVSDRDFNGDRSASGPYLGLTVKLNELWPGFGQVIPPPAAEGVRPQPIDNSNP</sequence>
<dbReference type="EMBL" id="JAMXFF010000017">
    <property type="protein sequence ID" value="MCT7967225.1"/>
    <property type="molecule type" value="Genomic_DNA"/>
</dbReference>
<dbReference type="SUPFAM" id="SSF56935">
    <property type="entry name" value="Porins"/>
    <property type="match status" value="2"/>
</dbReference>
<evidence type="ECO:0000313" key="1">
    <source>
        <dbReference type="EMBL" id="MCT7967225.1"/>
    </source>
</evidence>
<evidence type="ECO:0000313" key="2">
    <source>
        <dbReference type="Proteomes" id="UP001525890"/>
    </source>
</evidence>
<name>A0ABT2MR55_9CYAN</name>
<accession>A0ABT2MR55</accession>
<comment type="caution">
    <text evidence="1">The sequence shown here is derived from an EMBL/GenBank/DDBJ whole genome shotgun (WGS) entry which is preliminary data.</text>
</comment>
<dbReference type="RefSeq" id="WP_368006820.1">
    <property type="nucleotide sequence ID" value="NZ_JAMXFF010000017.1"/>
</dbReference>
<protein>
    <submittedName>
        <fullName evidence="1">Uncharacterized protein</fullName>
    </submittedName>
</protein>